<dbReference type="PANTHER" id="PTHR32026">
    <property type="entry name" value="METHYLTRANSFERASE-LIKE PROTEIN 24"/>
    <property type="match status" value="1"/>
</dbReference>
<organism evidence="2">
    <name type="scientific">Hirondellea gigas</name>
    <dbReference type="NCBI Taxonomy" id="1518452"/>
    <lineage>
        <taxon>Eukaryota</taxon>
        <taxon>Metazoa</taxon>
        <taxon>Ecdysozoa</taxon>
        <taxon>Arthropoda</taxon>
        <taxon>Crustacea</taxon>
        <taxon>Multicrustacea</taxon>
        <taxon>Malacostraca</taxon>
        <taxon>Eumalacostraca</taxon>
        <taxon>Peracarida</taxon>
        <taxon>Amphipoda</taxon>
        <taxon>Amphilochidea</taxon>
        <taxon>Lysianassida</taxon>
        <taxon>Lysianassidira</taxon>
        <taxon>Lysianassoidea</taxon>
        <taxon>Lysianassidae</taxon>
        <taxon>Hirondellea</taxon>
    </lineage>
</organism>
<keyword evidence="2" id="KW-0808">Transferase</keyword>
<name>A0A6A7G4H7_9CRUS</name>
<dbReference type="GO" id="GO:0008168">
    <property type="term" value="F:methyltransferase activity"/>
    <property type="evidence" value="ECO:0007669"/>
    <property type="project" value="UniProtKB-KW"/>
</dbReference>
<dbReference type="Pfam" id="PF13383">
    <property type="entry name" value="Methyltransf_22"/>
    <property type="match status" value="1"/>
</dbReference>
<dbReference type="InterPro" id="IPR026913">
    <property type="entry name" value="METTL24"/>
</dbReference>
<protein>
    <submittedName>
        <fullName evidence="2">Methyltransferase-like protein 24 isoform X1</fullName>
    </submittedName>
</protein>
<proteinExistence type="evidence at transcript level"/>
<sequence>MGAVRRLKWFTAVNRRKYTAVTALLVFVSGCSLIQHSQLSYSAGENRQVEGTFSNYRDTYSLQVQGLTLLSYWGRTGTAVTQDIYSDIKKGDVSWLKTPEDFFRRLERERPQTRCRKTVRMGGNSCRRILDGDKWLCLDEDVILKPPHCVVYSFGLSSEITFDNMIAKYGCDVYMMDPTLPPGTYSWLHGKQKFFPIGLSDTSVIYQINLTTYADWQGMINMTVTSFDNVHKMIGHSGAVHYLKMDIEGNEWKSVGYMMEHDLLKGTQQIMVELHSGTFPTMPMDEAVLHFREKWLFLEQLEDHGFLRVRYDPTLSIESIYNIPGTNRTMQICGEMFLIRRNRENLL</sequence>
<accession>A0A6A7G4H7</accession>
<feature type="domain" description="Methyltransferase" evidence="1">
    <location>
        <begin position="85"/>
        <end position="277"/>
    </location>
</feature>
<dbReference type="PROSITE" id="PS51257">
    <property type="entry name" value="PROKAR_LIPOPROTEIN"/>
    <property type="match status" value="1"/>
</dbReference>
<reference evidence="2" key="1">
    <citation type="submission" date="2017-11" db="EMBL/GenBank/DDBJ databases">
        <title>The sensing device of the deep-sea amphipod.</title>
        <authorList>
            <person name="Kobayashi H."/>
            <person name="Nagahama T."/>
            <person name="Arai W."/>
            <person name="Sasagawa Y."/>
            <person name="Umeda M."/>
            <person name="Hayashi T."/>
            <person name="Nikaido I."/>
            <person name="Watanabe H."/>
            <person name="Oguri K."/>
            <person name="Kitazato H."/>
            <person name="Fujioka K."/>
            <person name="Kido Y."/>
            <person name="Takami H."/>
        </authorList>
    </citation>
    <scope>NUCLEOTIDE SEQUENCE</scope>
    <source>
        <tissue evidence="2">Whole body</tissue>
    </source>
</reference>
<keyword evidence="2" id="KW-0489">Methyltransferase</keyword>
<dbReference type="PANTHER" id="PTHR32026:SF10">
    <property type="entry name" value="METHYLTRANSFERASE-LIKE PROTEIN 24-RELATED"/>
    <property type="match status" value="1"/>
</dbReference>
<dbReference type="AlphaFoldDB" id="A0A6A7G4H7"/>
<evidence type="ECO:0000259" key="1">
    <source>
        <dbReference type="Pfam" id="PF13383"/>
    </source>
</evidence>
<dbReference type="InterPro" id="IPR025714">
    <property type="entry name" value="Methyltranfer_dom"/>
</dbReference>
<evidence type="ECO:0000313" key="2">
    <source>
        <dbReference type="EMBL" id="LAC24815.1"/>
    </source>
</evidence>
<dbReference type="GO" id="GO:0032259">
    <property type="term" value="P:methylation"/>
    <property type="evidence" value="ECO:0007669"/>
    <property type="project" value="UniProtKB-KW"/>
</dbReference>
<dbReference type="EMBL" id="IACT01005667">
    <property type="protein sequence ID" value="LAC24815.1"/>
    <property type="molecule type" value="mRNA"/>
</dbReference>